<gene>
    <name evidence="8" type="ORF">MAE02_23690</name>
</gene>
<keyword evidence="2" id="KW-0813">Transport</keyword>
<protein>
    <submittedName>
        <fullName evidence="8">MFS transporter</fullName>
    </submittedName>
</protein>
<name>A0A512BRQ8_9HYPH</name>
<dbReference type="EMBL" id="BJYU01000027">
    <property type="protein sequence ID" value="GEO14673.1"/>
    <property type="molecule type" value="Genomic_DNA"/>
</dbReference>
<comment type="subcellular location">
    <subcellularLocation>
        <location evidence="1">Membrane</location>
        <topology evidence="1">Multi-pass membrane protein</topology>
    </subcellularLocation>
</comment>
<evidence type="ECO:0000313" key="9">
    <source>
        <dbReference type="Proteomes" id="UP000321085"/>
    </source>
</evidence>
<feature type="transmembrane region" description="Helical" evidence="6">
    <location>
        <begin position="137"/>
        <end position="159"/>
    </location>
</feature>
<feature type="transmembrane region" description="Helical" evidence="6">
    <location>
        <begin position="218"/>
        <end position="240"/>
    </location>
</feature>
<organism evidence="8 9">
    <name type="scientific">Microvirga aerophila</name>
    <dbReference type="NCBI Taxonomy" id="670291"/>
    <lineage>
        <taxon>Bacteria</taxon>
        <taxon>Pseudomonadati</taxon>
        <taxon>Pseudomonadota</taxon>
        <taxon>Alphaproteobacteria</taxon>
        <taxon>Hyphomicrobiales</taxon>
        <taxon>Methylobacteriaceae</taxon>
        <taxon>Microvirga</taxon>
    </lineage>
</organism>
<evidence type="ECO:0000313" key="8">
    <source>
        <dbReference type="EMBL" id="GEO14673.1"/>
    </source>
</evidence>
<evidence type="ECO:0000256" key="4">
    <source>
        <dbReference type="ARBA" id="ARBA00022989"/>
    </source>
</evidence>
<feature type="transmembrane region" description="Helical" evidence="6">
    <location>
        <begin position="12"/>
        <end position="34"/>
    </location>
</feature>
<evidence type="ECO:0000256" key="6">
    <source>
        <dbReference type="SAM" id="Phobius"/>
    </source>
</evidence>
<proteinExistence type="predicted"/>
<keyword evidence="9" id="KW-1185">Reference proteome</keyword>
<dbReference type="PROSITE" id="PS50850">
    <property type="entry name" value="MFS"/>
    <property type="match status" value="1"/>
</dbReference>
<dbReference type="GO" id="GO:0016020">
    <property type="term" value="C:membrane"/>
    <property type="evidence" value="ECO:0007669"/>
    <property type="project" value="UniProtKB-SubCell"/>
</dbReference>
<feature type="transmembrane region" description="Helical" evidence="6">
    <location>
        <begin position="102"/>
        <end position="125"/>
    </location>
</feature>
<evidence type="ECO:0000259" key="7">
    <source>
        <dbReference type="PROSITE" id="PS50850"/>
    </source>
</evidence>
<dbReference type="Gene3D" id="1.20.1250.20">
    <property type="entry name" value="MFS general substrate transporter like domains"/>
    <property type="match status" value="1"/>
</dbReference>
<keyword evidence="5 6" id="KW-0472">Membrane</keyword>
<dbReference type="Proteomes" id="UP000321085">
    <property type="component" value="Unassembled WGS sequence"/>
</dbReference>
<dbReference type="InterPro" id="IPR052983">
    <property type="entry name" value="MFS_Riboflavin_Transporter"/>
</dbReference>
<dbReference type="Pfam" id="PF07690">
    <property type="entry name" value="MFS_1"/>
    <property type="match status" value="1"/>
</dbReference>
<feature type="transmembrane region" description="Helical" evidence="6">
    <location>
        <begin position="374"/>
        <end position="395"/>
    </location>
</feature>
<dbReference type="SUPFAM" id="SSF103473">
    <property type="entry name" value="MFS general substrate transporter"/>
    <property type="match status" value="1"/>
</dbReference>
<evidence type="ECO:0000256" key="2">
    <source>
        <dbReference type="ARBA" id="ARBA00022448"/>
    </source>
</evidence>
<dbReference type="InterPro" id="IPR036259">
    <property type="entry name" value="MFS_trans_sf"/>
</dbReference>
<dbReference type="InterPro" id="IPR020846">
    <property type="entry name" value="MFS_dom"/>
</dbReference>
<feature type="transmembrane region" description="Helical" evidence="6">
    <location>
        <begin position="350"/>
        <end position="368"/>
    </location>
</feature>
<dbReference type="OrthoDB" id="7200137at2"/>
<sequence length="402" mass="42474">MSSPARMPWGLVSALSTAVLISYGTIFYAFALIIEPMERELGWSKTALSAAFSLALGSSALFSVPVGRLIDLGHGRAVMTGGSVLAALLLALWAWTDNYPTFLLIWFGLGIVMAAVFYEPAFAVLAGQLGLLTRRGITIMTLVAGFASTVFIPLTHVLIEGFGWRGALLVLAAMNLGLCAVLEALCIPGATGPVRHPAPAHVSAAASDPRRVLSSASFWFFVVTSVLQGMISTGIPVHLVPMLVERGFSLDAAVAAFAVIGPAQVAARFLTGFGERALSLKGIGVLTMALNVLAFGLLPFIPAGSWLIMLFAAFYGASNGMMTIVRALLPPELFGRENYGVIQGMISLPVRVAMAATPFAFGIIWAWWGTYEAVMALCFLMAFGSLVAFMLNLAAAKSSESR</sequence>
<reference evidence="8 9" key="1">
    <citation type="submission" date="2019-07" db="EMBL/GenBank/DDBJ databases">
        <title>Whole genome shotgun sequence of Microvirga aerophila NBRC 106136.</title>
        <authorList>
            <person name="Hosoyama A."/>
            <person name="Uohara A."/>
            <person name="Ohji S."/>
            <person name="Ichikawa N."/>
        </authorList>
    </citation>
    <scope>NUCLEOTIDE SEQUENCE [LARGE SCALE GENOMIC DNA]</scope>
    <source>
        <strain evidence="8 9">NBRC 106136</strain>
    </source>
</reference>
<feature type="domain" description="Major facilitator superfamily (MFS) profile" evidence="7">
    <location>
        <begin position="10"/>
        <end position="396"/>
    </location>
</feature>
<feature type="transmembrane region" description="Helical" evidence="6">
    <location>
        <begin position="165"/>
        <end position="187"/>
    </location>
</feature>
<keyword evidence="4 6" id="KW-1133">Transmembrane helix</keyword>
<feature type="transmembrane region" description="Helical" evidence="6">
    <location>
        <begin position="78"/>
        <end position="96"/>
    </location>
</feature>
<evidence type="ECO:0000256" key="1">
    <source>
        <dbReference type="ARBA" id="ARBA00004141"/>
    </source>
</evidence>
<evidence type="ECO:0000256" key="3">
    <source>
        <dbReference type="ARBA" id="ARBA00022692"/>
    </source>
</evidence>
<comment type="caution">
    <text evidence="8">The sequence shown here is derived from an EMBL/GenBank/DDBJ whole genome shotgun (WGS) entry which is preliminary data.</text>
</comment>
<feature type="transmembrane region" description="Helical" evidence="6">
    <location>
        <begin position="252"/>
        <end position="271"/>
    </location>
</feature>
<feature type="transmembrane region" description="Helical" evidence="6">
    <location>
        <begin position="46"/>
        <end position="66"/>
    </location>
</feature>
<dbReference type="InterPro" id="IPR011701">
    <property type="entry name" value="MFS"/>
</dbReference>
<dbReference type="PANTHER" id="PTHR43385:SF1">
    <property type="entry name" value="RIBOFLAVIN TRANSPORTER RIBJ"/>
    <property type="match status" value="1"/>
</dbReference>
<accession>A0A512BRQ8</accession>
<dbReference type="AlphaFoldDB" id="A0A512BRQ8"/>
<dbReference type="RefSeq" id="WP_114187069.1">
    <property type="nucleotide sequence ID" value="NZ_BJYU01000027.1"/>
</dbReference>
<dbReference type="PANTHER" id="PTHR43385">
    <property type="entry name" value="RIBOFLAVIN TRANSPORTER RIBJ"/>
    <property type="match status" value="1"/>
</dbReference>
<dbReference type="GO" id="GO:0022857">
    <property type="term" value="F:transmembrane transporter activity"/>
    <property type="evidence" value="ECO:0007669"/>
    <property type="project" value="InterPro"/>
</dbReference>
<evidence type="ECO:0000256" key="5">
    <source>
        <dbReference type="ARBA" id="ARBA00023136"/>
    </source>
</evidence>
<keyword evidence="3 6" id="KW-0812">Transmembrane</keyword>